<dbReference type="EMBL" id="KK088458">
    <property type="protein sequence ID" value="EYE90488.1"/>
    <property type="molecule type" value="Genomic_DNA"/>
</dbReference>
<evidence type="ECO:0000259" key="8">
    <source>
        <dbReference type="Pfam" id="PF20877"/>
    </source>
</evidence>
<feature type="region of interest" description="Disordered" evidence="5">
    <location>
        <begin position="1"/>
        <end position="43"/>
    </location>
</feature>
<dbReference type="RefSeq" id="XP_040634178.1">
    <property type="nucleotide sequence ID" value="XM_040779471.1"/>
</dbReference>
<sequence>MTSAPRWTISPPSASSPSPSSSSILPTTQDQKFLHPPEPLPVQLDRPMPFFSGKRDSYEDDNLGIDWVVHYVFDDVEYTQAIREFQELIDDLHQAGLCTQVRHGHGNSLLVCIKVPRDLLGNMIHKSRIKDFLHCVINEIPYGDEHTIADAETPAEELRSVYHAVSWQKSLGGAGITPGFGKWKNVASAFPLHDQPANGELLRKWSRTTTLTAEDLDAIRALFGEKVAFYFAFIHCYSCFLVFPAAWGVFCWYYFGPYSITFAVVNCLWCIVFVEFWKIRELDLSMRWNVKDVGTLKVNRKQYVWDKEVTDPITGQVNKVFSSRKQFLRQLLLIPFASSAAVALGSLIVITFAMEVFISEVYHGSLKMYLEFLPTVLFSLTLPAITNFLTHIASRLTEYENYRTQDQYDLAQTQKTFVMNFITDFLPTILTAFVYVPFGPKIVPYLDVLRMTGLKQGAVEEISVDTSRLQQEVISLSMTAQVVNFGEEIILPYVKRVALQKWREYKLRRSETNRHRSHSTMTDMLLIDPPDEHALLNRIRNESEADEYNVHDDILEMCVQFGYLALFGVAWPLVPLGFLLNNWLELRGDFFKLSLECQRPPPIRADSIGPSLQGLEFLTWLGTLSTAAIVYLYRNGMQNVRFSYLLLVILIAEQTYLAAHFAIRIGLEKLWSSTLRLQAANRFRVRKGYLEAFNAASDRSSPSSSSSPSRSTRIKPKVRFNERVNVYSSTTDDGEGSSGESVCTEETDHGILYSSEREAQFWSWTQRETADAGVKLIKALSTVKPEELDLKREKAKGS</sequence>
<proteinExistence type="predicted"/>
<keyword evidence="4 6" id="KW-0472">Membrane</keyword>
<dbReference type="AlphaFoldDB" id="A0A017S0C5"/>
<keyword evidence="2 6" id="KW-0812">Transmembrane</keyword>
<evidence type="ECO:0000313" key="9">
    <source>
        <dbReference type="EMBL" id="EYE90488.1"/>
    </source>
</evidence>
<dbReference type="GeneID" id="63694595"/>
<feature type="transmembrane region" description="Helical" evidence="6">
    <location>
        <begin position="256"/>
        <end position="277"/>
    </location>
</feature>
<gene>
    <name evidence="9" type="ORF">EURHEDRAFT_381906</name>
</gene>
<dbReference type="PANTHER" id="PTHR12308">
    <property type="entry name" value="ANOCTAMIN"/>
    <property type="match status" value="1"/>
</dbReference>
<evidence type="ECO:0000256" key="4">
    <source>
        <dbReference type="ARBA" id="ARBA00023136"/>
    </source>
</evidence>
<evidence type="ECO:0000259" key="7">
    <source>
        <dbReference type="Pfam" id="PF04547"/>
    </source>
</evidence>
<dbReference type="GO" id="GO:0005254">
    <property type="term" value="F:chloride channel activity"/>
    <property type="evidence" value="ECO:0007669"/>
    <property type="project" value="TreeGrafter"/>
</dbReference>
<feature type="transmembrane region" description="Helical" evidence="6">
    <location>
        <begin position="372"/>
        <end position="393"/>
    </location>
</feature>
<keyword evidence="3 6" id="KW-1133">Transmembrane helix</keyword>
<feature type="transmembrane region" description="Helical" evidence="6">
    <location>
        <begin position="227"/>
        <end position="250"/>
    </location>
</feature>
<feature type="transmembrane region" description="Helical" evidence="6">
    <location>
        <begin position="645"/>
        <end position="667"/>
    </location>
</feature>
<dbReference type="Pfam" id="PF04547">
    <property type="entry name" value="Anoctamin"/>
    <property type="match status" value="1"/>
</dbReference>
<dbReference type="Pfam" id="PF20877">
    <property type="entry name" value="Anoctamin_N"/>
    <property type="match status" value="1"/>
</dbReference>
<dbReference type="GO" id="GO:0032541">
    <property type="term" value="C:cortical endoplasmic reticulum"/>
    <property type="evidence" value="ECO:0007669"/>
    <property type="project" value="TreeGrafter"/>
</dbReference>
<dbReference type="Proteomes" id="UP000019804">
    <property type="component" value="Unassembled WGS sequence"/>
</dbReference>
<feature type="domain" description="Anoctamin transmembrane" evidence="7">
    <location>
        <begin position="219"/>
        <end position="678"/>
    </location>
</feature>
<feature type="transmembrane region" description="Helical" evidence="6">
    <location>
        <begin position="331"/>
        <end position="352"/>
    </location>
</feature>
<dbReference type="PANTHER" id="PTHR12308:SF77">
    <property type="entry name" value="MEMBRANE STRESS RESPONSE PROTEIN (IST2), PUTATIVE (AFU_ORTHOLOGUE AFUA_4G03330)-RELATED"/>
    <property type="match status" value="1"/>
</dbReference>
<evidence type="ECO:0000256" key="1">
    <source>
        <dbReference type="ARBA" id="ARBA00004141"/>
    </source>
</evidence>
<evidence type="ECO:0000256" key="3">
    <source>
        <dbReference type="ARBA" id="ARBA00022989"/>
    </source>
</evidence>
<name>A0A017S0C5_ASPRC</name>
<protein>
    <submittedName>
        <fullName evidence="9">Putative stress response protein</fullName>
    </submittedName>
</protein>
<feature type="compositionally biased region" description="Low complexity" evidence="5">
    <location>
        <begin position="10"/>
        <end position="23"/>
    </location>
</feature>
<evidence type="ECO:0000256" key="5">
    <source>
        <dbReference type="SAM" id="MobiDB-lite"/>
    </source>
</evidence>
<dbReference type="HOGENOM" id="CLU_010867_0_0_1"/>
<feature type="transmembrane region" description="Helical" evidence="6">
    <location>
        <begin position="561"/>
        <end position="584"/>
    </location>
</feature>
<dbReference type="InterPro" id="IPR049452">
    <property type="entry name" value="Anoctamin_TM"/>
</dbReference>
<keyword evidence="10" id="KW-1185">Reference proteome</keyword>
<comment type="subcellular location">
    <subcellularLocation>
        <location evidence="1">Membrane</location>
        <topology evidence="1">Multi-pass membrane protein</topology>
    </subcellularLocation>
</comment>
<dbReference type="InterPro" id="IPR049456">
    <property type="entry name" value="Anoctamin_N_fung"/>
</dbReference>
<evidence type="ECO:0000256" key="2">
    <source>
        <dbReference type="ARBA" id="ARBA00022692"/>
    </source>
</evidence>
<reference evidence="10" key="1">
    <citation type="journal article" date="2014" name="Nat. Commun.">
        <title>Genomic adaptations of the halophilic Dead Sea filamentous fungus Eurotium rubrum.</title>
        <authorList>
            <person name="Kis-Papo T."/>
            <person name="Weig A.R."/>
            <person name="Riley R."/>
            <person name="Persoh D."/>
            <person name="Salamov A."/>
            <person name="Sun H."/>
            <person name="Lipzen A."/>
            <person name="Wasser S.P."/>
            <person name="Rambold G."/>
            <person name="Grigoriev I.V."/>
            <person name="Nevo E."/>
        </authorList>
    </citation>
    <scope>NUCLEOTIDE SEQUENCE [LARGE SCALE GENOMIC DNA]</scope>
    <source>
        <strain evidence="10">CBS 135680</strain>
    </source>
</reference>
<evidence type="ECO:0000256" key="6">
    <source>
        <dbReference type="SAM" id="Phobius"/>
    </source>
</evidence>
<accession>A0A017S0C5</accession>
<dbReference type="STRING" id="1388766.A0A017S0C5"/>
<feature type="domain" description="Anoctamin alpha-beta plait" evidence="8">
    <location>
        <begin position="65"/>
        <end position="186"/>
    </location>
</feature>
<dbReference type="OrthoDB" id="296386at2759"/>
<organism evidence="9 10">
    <name type="scientific">Aspergillus ruber (strain CBS 135680)</name>
    <dbReference type="NCBI Taxonomy" id="1388766"/>
    <lineage>
        <taxon>Eukaryota</taxon>
        <taxon>Fungi</taxon>
        <taxon>Dikarya</taxon>
        <taxon>Ascomycota</taxon>
        <taxon>Pezizomycotina</taxon>
        <taxon>Eurotiomycetes</taxon>
        <taxon>Eurotiomycetidae</taxon>
        <taxon>Eurotiales</taxon>
        <taxon>Aspergillaceae</taxon>
        <taxon>Aspergillus</taxon>
        <taxon>Aspergillus subgen. Aspergillus</taxon>
    </lineage>
</organism>
<dbReference type="GO" id="GO:0016020">
    <property type="term" value="C:membrane"/>
    <property type="evidence" value="ECO:0007669"/>
    <property type="project" value="UniProtKB-SubCell"/>
</dbReference>
<evidence type="ECO:0000313" key="10">
    <source>
        <dbReference type="Proteomes" id="UP000019804"/>
    </source>
</evidence>
<dbReference type="InterPro" id="IPR007632">
    <property type="entry name" value="Anoctamin"/>
</dbReference>
<feature type="region of interest" description="Disordered" evidence="5">
    <location>
        <begin position="728"/>
        <end position="749"/>
    </location>
</feature>